<dbReference type="EMBL" id="FWZT01000014">
    <property type="protein sequence ID" value="SMF46936.1"/>
    <property type="molecule type" value="Genomic_DNA"/>
</dbReference>
<dbReference type="Proteomes" id="UP000192907">
    <property type="component" value="Unassembled WGS sequence"/>
</dbReference>
<keyword evidence="2" id="KW-1185">Reference proteome</keyword>
<dbReference type="InterPro" id="IPR011250">
    <property type="entry name" value="OMP/PagP_B-barrel"/>
</dbReference>
<dbReference type="SUPFAM" id="SSF56925">
    <property type="entry name" value="OMPA-like"/>
    <property type="match status" value="1"/>
</dbReference>
<gene>
    <name evidence="1" type="ORF">SAMN06296036_11491</name>
</gene>
<name>A0A1Y6C5P1_9BACT</name>
<organism evidence="1 2">
    <name type="scientific">Pseudobacteriovorax antillogorgiicola</name>
    <dbReference type="NCBI Taxonomy" id="1513793"/>
    <lineage>
        <taxon>Bacteria</taxon>
        <taxon>Pseudomonadati</taxon>
        <taxon>Bdellovibrionota</taxon>
        <taxon>Oligoflexia</taxon>
        <taxon>Oligoflexales</taxon>
        <taxon>Pseudobacteriovoracaceae</taxon>
        <taxon>Pseudobacteriovorax</taxon>
    </lineage>
</organism>
<evidence type="ECO:0000313" key="2">
    <source>
        <dbReference type="Proteomes" id="UP000192907"/>
    </source>
</evidence>
<evidence type="ECO:0000313" key="1">
    <source>
        <dbReference type="EMBL" id="SMF46936.1"/>
    </source>
</evidence>
<dbReference type="STRING" id="1513793.SAMN06296036_11491"/>
<dbReference type="AlphaFoldDB" id="A0A1Y6C5P1"/>
<protein>
    <submittedName>
        <fullName evidence="1">Outer membrane beta-barrel protein</fullName>
    </submittedName>
</protein>
<dbReference type="RefSeq" id="WP_132321439.1">
    <property type="nucleotide sequence ID" value="NZ_FWZT01000014.1"/>
</dbReference>
<dbReference type="OrthoDB" id="9942860at2"/>
<dbReference type="NCBIfam" id="TIGR04565">
    <property type="entry name" value="OMP_myx_plus"/>
    <property type="match status" value="1"/>
</dbReference>
<accession>A0A1Y6C5P1</accession>
<reference evidence="2" key="1">
    <citation type="submission" date="2017-04" db="EMBL/GenBank/DDBJ databases">
        <authorList>
            <person name="Varghese N."/>
            <person name="Submissions S."/>
        </authorList>
    </citation>
    <scope>NUCLEOTIDE SEQUENCE [LARGE SCALE GENOMIC DNA]</scope>
    <source>
        <strain evidence="2">RKEM611</strain>
    </source>
</reference>
<sequence>MKLVSKLLGSFTILLGGWLVSPQPLMALDLKPDEIRGEKVTNPVSILQNRYFLKSFRPEVGFSAGSFVNEAYTDTILWGYRTSMFINEWLGFELQAIQTSVSDSDDRKALNQLKYQKIGTTDVVSPDPEINRIHGSQDVNVIVAPFYGKLNLIDSVIIYSDLYMAAGVSKVDTDQGELNSFSWAAGQRFYWKKSISFRFEVRDRIYQETRSDEDYTRHAYSIDLGMSYFLF</sequence>
<dbReference type="InterPro" id="IPR030820">
    <property type="entry name" value="OMP_myx_plus_Proteobacteria"/>
</dbReference>
<proteinExistence type="predicted"/>